<reference evidence="1" key="1">
    <citation type="journal article" date="2015" name="Nature">
        <title>Complex archaea that bridge the gap between prokaryotes and eukaryotes.</title>
        <authorList>
            <person name="Spang A."/>
            <person name="Saw J.H."/>
            <person name="Jorgensen S.L."/>
            <person name="Zaremba-Niedzwiedzka K."/>
            <person name="Martijn J."/>
            <person name="Lind A.E."/>
            <person name="van Eijk R."/>
            <person name="Schleper C."/>
            <person name="Guy L."/>
            <person name="Ettema T.J."/>
        </authorList>
    </citation>
    <scope>NUCLEOTIDE SEQUENCE</scope>
</reference>
<organism evidence="1">
    <name type="scientific">marine sediment metagenome</name>
    <dbReference type="NCBI Taxonomy" id="412755"/>
    <lineage>
        <taxon>unclassified sequences</taxon>
        <taxon>metagenomes</taxon>
        <taxon>ecological metagenomes</taxon>
    </lineage>
</organism>
<dbReference type="AlphaFoldDB" id="A0A0F8YUA9"/>
<dbReference type="Pfam" id="PF13578">
    <property type="entry name" value="Methyltransf_24"/>
    <property type="match status" value="1"/>
</dbReference>
<sequence>MIDRATIHRGLEEFGAQGDWSSHMGGHMVRLFEEVMASEPTLIVELGIGWGSSSHALGTSAGLCGAEMIGVDLNPCPRLHNRVRFVQSDDLEYAKAWTRGPIIDVLMIDTNHTYDQTENEVRAWLPHLRPRCKIMFHDTNAQPHFEAVARYLRDWLAIPFPEGEAFEV</sequence>
<evidence type="ECO:0008006" key="2">
    <source>
        <dbReference type="Google" id="ProtNLM"/>
    </source>
</evidence>
<name>A0A0F8YUA9_9ZZZZ</name>
<feature type="non-terminal residue" evidence="1">
    <location>
        <position position="168"/>
    </location>
</feature>
<dbReference type="InterPro" id="IPR029063">
    <property type="entry name" value="SAM-dependent_MTases_sf"/>
</dbReference>
<gene>
    <name evidence="1" type="ORF">LCGC14_3113550</name>
</gene>
<proteinExistence type="predicted"/>
<dbReference type="Gene3D" id="3.40.50.150">
    <property type="entry name" value="Vaccinia Virus protein VP39"/>
    <property type="match status" value="1"/>
</dbReference>
<dbReference type="EMBL" id="LAZR01067443">
    <property type="protein sequence ID" value="KKK51576.1"/>
    <property type="molecule type" value="Genomic_DNA"/>
</dbReference>
<protein>
    <recommendedName>
        <fullName evidence="2">Methyltransferase domain-containing protein</fullName>
    </recommendedName>
</protein>
<dbReference type="SUPFAM" id="SSF53335">
    <property type="entry name" value="S-adenosyl-L-methionine-dependent methyltransferases"/>
    <property type="match status" value="1"/>
</dbReference>
<accession>A0A0F8YUA9</accession>
<comment type="caution">
    <text evidence="1">The sequence shown here is derived from an EMBL/GenBank/DDBJ whole genome shotgun (WGS) entry which is preliminary data.</text>
</comment>
<evidence type="ECO:0000313" key="1">
    <source>
        <dbReference type="EMBL" id="KKK51576.1"/>
    </source>
</evidence>